<keyword evidence="2" id="KW-1185">Reference proteome</keyword>
<proteinExistence type="predicted"/>
<evidence type="ECO:0008006" key="3">
    <source>
        <dbReference type="Google" id="ProtNLM"/>
    </source>
</evidence>
<dbReference type="OrthoDB" id="9816482at2"/>
<dbReference type="Gene3D" id="3.30.565.10">
    <property type="entry name" value="Histidine kinase-like ATPase, C-terminal domain"/>
    <property type="match status" value="1"/>
</dbReference>
<dbReference type="GO" id="GO:0003676">
    <property type="term" value="F:nucleic acid binding"/>
    <property type="evidence" value="ECO:0007669"/>
    <property type="project" value="InterPro"/>
</dbReference>
<name>A0A081NUL2_9BACL</name>
<dbReference type="SUPFAM" id="SSF55874">
    <property type="entry name" value="ATPase domain of HSP90 chaperone/DNA topoisomerase II/histidine kinase"/>
    <property type="match status" value="1"/>
</dbReference>
<accession>A0A081NUL2</accession>
<dbReference type="AlphaFoldDB" id="A0A081NUL2"/>
<dbReference type="Pfam" id="PF13589">
    <property type="entry name" value="HATPase_c_3"/>
    <property type="match status" value="1"/>
</dbReference>
<comment type="caution">
    <text evidence="1">The sequence shown here is derived from an EMBL/GenBank/DDBJ whole genome shotgun (WGS) entry which is preliminary data.</text>
</comment>
<evidence type="ECO:0000313" key="1">
    <source>
        <dbReference type="EMBL" id="KEQ22135.1"/>
    </source>
</evidence>
<organism evidence="1 2">
    <name type="scientific">Paenibacillus tyrfis</name>
    <dbReference type="NCBI Taxonomy" id="1501230"/>
    <lineage>
        <taxon>Bacteria</taxon>
        <taxon>Bacillati</taxon>
        <taxon>Bacillota</taxon>
        <taxon>Bacilli</taxon>
        <taxon>Bacillales</taxon>
        <taxon>Paenibacillaceae</taxon>
        <taxon>Paenibacillus</taxon>
    </lineage>
</organism>
<evidence type="ECO:0000313" key="2">
    <source>
        <dbReference type="Proteomes" id="UP000028123"/>
    </source>
</evidence>
<dbReference type="InterPro" id="IPR011856">
    <property type="entry name" value="tRNA_endonuc-like_dom_sf"/>
</dbReference>
<dbReference type="RefSeq" id="WP_036692246.1">
    <property type="nucleotide sequence ID" value="NZ_JNVM01000043.1"/>
</dbReference>
<dbReference type="eggNOG" id="COG0323">
    <property type="taxonomic scope" value="Bacteria"/>
</dbReference>
<dbReference type="Proteomes" id="UP000028123">
    <property type="component" value="Unassembled WGS sequence"/>
</dbReference>
<dbReference type="InterPro" id="IPR036890">
    <property type="entry name" value="HATPase_C_sf"/>
</dbReference>
<dbReference type="Gene3D" id="3.40.1350.10">
    <property type="match status" value="1"/>
</dbReference>
<protein>
    <recommendedName>
        <fullName evidence="3">ATP-binding protein</fullName>
    </recommendedName>
</protein>
<gene>
    <name evidence="1" type="ORF">ET33_27640</name>
</gene>
<reference evidence="1 2" key="1">
    <citation type="submission" date="2014-06" db="EMBL/GenBank/DDBJ databases">
        <title>Draft genome sequence of Paenibacillus sp. MSt1.</title>
        <authorList>
            <person name="Aw Y.K."/>
            <person name="Ong K.S."/>
            <person name="Gan H.M."/>
            <person name="Lee S.M."/>
        </authorList>
    </citation>
    <scope>NUCLEOTIDE SEQUENCE [LARGE SCALE GENOMIC DNA]</scope>
    <source>
        <strain evidence="1 2">MSt1</strain>
    </source>
</reference>
<dbReference type="EMBL" id="JNVM01000043">
    <property type="protein sequence ID" value="KEQ22135.1"/>
    <property type="molecule type" value="Genomic_DNA"/>
</dbReference>
<sequence>MNIAKFKVQPRVVYLLSNQYRSSEQALKELVDNAWDADAEQVHITIPLDLFPTEAIIIQDDGTGMSTSQVMSDYLNIAYNRRVQKGELTPYKTRKVRGHKGIGKFAGLVAASQMEVQTTHNSITSTLIINKDDLYNYDNDLEELNIEVISRVSDNPRGTKIILSGLNQGLNLPSVEKLRELLIFEFGRQSDFDIYINGEKVTFEDIQGTKKAFTKKLDEAGDIAVSLVISDHKKPLKNPGLIIRVGGRVIGDPTFFGLENESLVPKKFLSRIYGEIEADGLIEAVNSGWDYIYENSKGYIELTSFMKRFLINELKSKFKDETIELENEILHEFKQEIEKFPLPRQEAIRKSINRILNKFYGDSEDKIKTIVSLLIKALEEDEYWDIMKRIEEASAKDVDSLAAALNVFGIMELSNVARQAQKRIEFLRHLNQLISNPQTLEKEMHIALENNLWIFGIEYSMKSSNETLKNVISNYCQQKFKGSREKRRPDLLLANDILNKHLIIEFKRPSKEITRDDENQAEKYRDDLIPFIGSDIEIMVIGGRVDPGISRIHTQSTIQLRSYFEVISKAESQLRWLLDNLNN</sequence>